<accession>A0ABN7KBC4</accession>
<evidence type="ECO:0000256" key="1">
    <source>
        <dbReference type="SAM" id="Phobius"/>
    </source>
</evidence>
<keyword evidence="1" id="KW-0472">Membrane</keyword>
<keyword evidence="1" id="KW-1133">Transmembrane helix</keyword>
<dbReference type="EMBL" id="CAJHOE010000007">
    <property type="protein sequence ID" value="CAD7289244.1"/>
    <property type="molecule type" value="Genomic_DNA"/>
</dbReference>
<dbReference type="Proteomes" id="UP000789359">
    <property type="component" value="Unassembled WGS sequence"/>
</dbReference>
<proteinExistence type="predicted"/>
<protein>
    <submittedName>
        <fullName evidence="2">Uncharacterized protein</fullName>
    </submittedName>
</protein>
<feature type="transmembrane region" description="Helical" evidence="1">
    <location>
        <begin position="6"/>
        <end position="25"/>
    </location>
</feature>
<comment type="caution">
    <text evidence="2">The sequence shown here is derived from an EMBL/GenBank/DDBJ whole genome shotgun (WGS) entry which is preliminary data.</text>
</comment>
<name>A0ABN7KBC4_9BACT</name>
<keyword evidence="3" id="KW-1185">Reference proteome</keyword>
<gene>
    <name evidence="2" type="ORF">LMG8286_01721</name>
</gene>
<keyword evidence="1" id="KW-0812">Transmembrane</keyword>
<dbReference type="RefSeq" id="WP_230057457.1">
    <property type="nucleotide sequence ID" value="NZ_CAJHOE010000007.1"/>
</dbReference>
<organism evidence="2 3">
    <name type="scientific">Campylobacter suis</name>
    <dbReference type="NCBI Taxonomy" id="2790657"/>
    <lineage>
        <taxon>Bacteria</taxon>
        <taxon>Pseudomonadati</taxon>
        <taxon>Campylobacterota</taxon>
        <taxon>Epsilonproteobacteria</taxon>
        <taxon>Campylobacterales</taxon>
        <taxon>Campylobacteraceae</taxon>
        <taxon>Campylobacter</taxon>
    </lineage>
</organism>
<evidence type="ECO:0000313" key="3">
    <source>
        <dbReference type="Proteomes" id="UP000789359"/>
    </source>
</evidence>
<reference evidence="2 3" key="1">
    <citation type="submission" date="2020-11" db="EMBL/GenBank/DDBJ databases">
        <authorList>
            <person name="Peeters C."/>
        </authorList>
    </citation>
    <scope>NUCLEOTIDE SEQUENCE [LARGE SCALE GENOMIC DNA]</scope>
    <source>
        <strain evidence="2 3">LMG 8286</strain>
    </source>
</reference>
<evidence type="ECO:0000313" key="2">
    <source>
        <dbReference type="EMBL" id="CAD7289244.1"/>
    </source>
</evidence>
<sequence length="62" mass="7069">MKFLTILAISFGVIYLLIFAHYASFDRASKLAEISALATKIKDARPAFSFAGDEYRKFVYDR</sequence>